<feature type="compositionally biased region" description="Polar residues" evidence="11">
    <location>
        <begin position="476"/>
        <end position="487"/>
    </location>
</feature>
<dbReference type="SMART" id="SM01076">
    <property type="entry name" value="CG-1"/>
    <property type="match status" value="1"/>
</dbReference>
<dbReference type="PANTHER" id="PTHR23335">
    <property type="entry name" value="CALMODULIN-BINDING TRANSCRIPTION ACTIVATOR CAMTA"/>
    <property type="match status" value="1"/>
</dbReference>
<feature type="compositionally biased region" description="Basic and acidic residues" evidence="11">
    <location>
        <begin position="278"/>
        <end position="296"/>
    </location>
</feature>
<dbReference type="Gene3D" id="2.60.40.10">
    <property type="entry name" value="Immunoglobulins"/>
    <property type="match status" value="1"/>
</dbReference>
<keyword evidence="4" id="KW-0805">Transcription regulation</keyword>
<dbReference type="FunFam" id="1.20.5.190:FF:000038">
    <property type="entry name" value="calmodulin-binding transcription activator 1 isoform X2"/>
    <property type="match status" value="1"/>
</dbReference>
<evidence type="ECO:0000256" key="7">
    <source>
        <dbReference type="ARBA" id="ARBA00023163"/>
    </source>
</evidence>
<dbReference type="InterPro" id="IPR002909">
    <property type="entry name" value="IPT_dom"/>
</dbReference>
<feature type="repeat" description="ANK" evidence="10">
    <location>
        <begin position="1032"/>
        <end position="1054"/>
    </location>
</feature>
<dbReference type="PROSITE" id="PS51437">
    <property type="entry name" value="CG_1"/>
    <property type="match status" value="1"/>
</dbReference>
<dbReference type="InterPro" id="IPR005559">
    <property type="entry name" value="CG-1_dom"/>
</dbReference>
<evidence type="ECO:0000256" key="11">
    <source>
        <dbReference type="SAM" id="MobiDB-lite"/>
    </source>
</evidence>
<accession>A0A8C3PNL1</accession>
<name>A0A8C3PNL1_9CHAR</name>
<keyword evidence="6" id="KW-0010">Activator</keyword>
<dbReference type="GO" id="GO:0003712">
    <property type="term" value="F:transcription coregulator activity"/>
    <property type="evidence" value="ECO:0007669"/>
    <property type="project" value="TreeGrafter"/>
</dbReference>
<dbReference type="Pfam" id="PF01833">
    <property type="entry name" value="TIG"/>
    <property type="match status" value="1"/>
</dbReference>
<dbReference type="InterPro" id="IPR014756">
    <property type="entry name" value="Ig_E-set"/>
</dbReference>
<evidence type="ECO:0000256" key="10">
    <source>
        <dbReference type="PROSITE-ProRule" id="PRU00023"/>
    </source>
</evidence>
<feature type="region of interest" description="Disordered" evidence="11">
    <location>
        <begin position="468"/>
        <end position="487"/>
    </location>
</feature>
<evidence type="ECO:0000313" key="14">
    <source>
        <dbReference type="Proteomes" id="UP000694419"/>
    </source>
</evidence>
<reference evidence="13" key="1">
    <citation type="submission" date="2025-08" db="UniProtKB">
        <authorList>
            <consortium name="Ensembl"/>
        </authorList>
    </citation>
    <scope>IDENTIFICATION</scope>
</reference>
<organism evidence="13 14">
    <name type="scientific">Calidris pygmaea</name>
    <name type="common">Spoon-billed sandpiper</name>
    <dbReference type="NCBI Taxonomy" id="425635"/>
    <lineage>
        <taxon>Eukaryota</taxon>
        <taxon>Metazoa</taxon>
        <taxon>Chordata</taxon>
        <taxon>Craniata</taxon>
        <taxon>Vertebrata</taxon>
        <taxon>Euteleostomi</taxon>
        <taxon>Archelosauria</taxon>
        <taxon>Archosauria</taxon>
        <taxon>Dinosauria</taxon>
        <taxon>Saurischia</taxon>
        <taxon>Theropoda</taxon>
        <taxon>Coelurosauria</taxon>
        <taxon>Aves</taxon>
        <taxon>Neognathae</taxon>
        <taxon>Neoaves</taxon>
        <taxon>Charadriiformes</taxon>
        <taxon>Scolopacidae</taxon>
        <taxon>Calidris</taxon>
    </lineage>
</organism>
<evidence type="ECO:0000256" key="4">
    <source>
        <dbReference type="ARBA" id="ARBA00023015"/>
    </source>
</evidence>
<dbReference type="PROSITE" id="PS50297">
    <property type="entry name" value="ANK_REP_REGION"/>
    <property type="match status" value="1"/>
</dbReference>
<dbReference type="Gene3D" id="1.20.5.190">
    <property type="match status" value="1"/>
</dbReference>
<sequence>GVPAAGPELPGRPGETGACFCGSPTFHGIYHHLYSLGSPNPLIRPSPEIAAYLITFEKHEEWLTTSPKTRPQNGSMILYNRKKVKYRKDGYCWKKRKDGKTTREDHMKLKVQGVECLYGCYVHSSIIPTFHRRCYWLLQNPDIVLVHYLNVPAIEDCGKPCGPILCSINTDKKEWAKWTKEELIGQLKPMFHGIKWTCSNGNSSSGFSVEQLVQQILDSHQTKPQPRTHNCLCTGTLGAGSSVHHKCNSAKHRIISPKVEPRTGGYSAHSEVQNNDVSEGKNEHSHGKASSREKRNGKVAKPVLLHQNSTEVSSTNQVEVPDTTQNSPVSISSGLNSDPDMADSPAVTGVSSMAVASVMGSLSQSATVFMSEVTSEAVYTMSPTSGPNQHLLSSDAAAQGLVLAVSSDGHKFAFPTTGSSESLSMLPSTVSEELVLSTTLDGNRKIPETTMNFDPDCFLNNPKQGQTYGGGGMKSDSISTNIRQSPTTERSFNFNTTLTKEIKTEDTSFEQQMSKEAFSSTSASNTLTLTTGSGLLPSGGGLSPSTTLEQMDFSAIDSNKDYSSSFNQTVQSPHVHQTPSPSFFLQDASKPLPLEQNTHNNLNDTSGSFVNTLGIPSVKTESSSQTTSNCNGTVETRIESSSSLQLMQFQANFQAMTAEAEVPMETSQQAEGNENLLKSGDLQACSTEHYLQPEANGGIRNGNNLPILQGNMVQGLYPVAHPSLNNSSNMELNLDHFDISFSNQFSDLINDFISVEGGSNALYGHQLVSGDSASLSQPEDSNRASYSQAEMCIPCCSPQQANMQLSSTESGASTMAYMHVAEVVSAAAAQGTLGLLQQSGRLFMVTDYSPEWSYPEGGVKVLITGPWQEASNNYSCLFDQISVPASLIQPGVLRCYCPAHDTGLVTLQVAFNNQIISNSVVFEYKARALPTLPSSQHDWLSLDDNQFRMSILERLEQMERRMAEMTGSQQHKQGVGGGSNGSGNGGTQVQCVSGTGTLGSCFESRVVVVCEKMMSRACWAKSKHLIHSKTFRGMTLLHLAAAQGYATLIQTLIKWRTKHADSIDLELEVDPLNVDHFSCTPLVGAGLFSQVINDRTRGNGFKLQQGRFRLNIRKEFFTERVVGHWNRLPREVVESPSLDVFKGELRRPRSEPSSYYSSETQKDYPAPKKHKLSPEYFQARQEKLLSTALSLEQPNIRKQNSSSKQSTTETISPSEGIRDYGRELSQHIQEGFRGSGSQAGIKWNPKDIYIGVSAVQVSGSQKGAALGKDTVAHRLRQREQMNVLMMADREMVDAELLSYRDSAGEEDCLHHMDDLQVNMMTLAEHIIEATPDRIKRENFVPMESPLVERTEGAAMSTTMSWLASYLADVDHLPSAAQIRSLYSEPLTPSSNTSLSPAGSPISEIAFEKPSLPSAADWSEFLSASTSEKVENEFAQLTLSDHEQRELYEAAKLVQTVFRKYKGRPLREQQEVAAAVIQRCYRKYKQVTKEYALYKKMTQAAILIQSKFRSYYEQKKFQQSRRAAMLIQQYYRSYKECGKRRQNRRAATIVQQKLRSSLLTKKQDQAARKIMRFLRRCRHSPLVDHRLYKRVSVAAC</sequence>
<keyword evidence="8" id="KW-0539">Nucleus</keyword>
<evidence type="ECO:0000256" key="1">
    <source>
        <dbReference type="ARBA" id="ARBA00004123"/>
    </source>
</evidence>
<feature type="domain" description="CG-1" evidence="12">
    <location>
        <begin position="32"/>
        <end position="157"/>
    </location>
</feature>
<dbReference type="PROSITE" id="PS50088">
    <property type="entry name" value="ANK_REPEAT"/>
    <property type="match status" value="1"/>
</dbReference>
<dbReference type="PANTHER" id="PTHR23335:SF11">
    <property type="entry name" value="CALMODULIN-BINDING TRANSCRIPTION ACTIVATOR 1"/>
    <property type="match status" value="1"/>
</dbReference>
<comment type="subcellular location">
    <subcellularLocation>
        <location evidence="1">Nucleus</location>
    </subcellularLocation>
</comment>
<keyword evidence="7" id="KW-0804">Transcription</keyword>
<keyword evidence="14" id="KW-1185">Reference proteome</keyword>
<dbReference type="PROSITE" id="PS50096">
    <property type="entry name" value="IQ"/>
    <property type="match status" value="1"/>
</dbReference>
<dbReference type="GO" id="GO:0003690">
    <property type="term" value="F:double-stranded DNA binding"/>
    <property type="evidence" value="ECO:0007669"/>
    <property type="project" value="TreeGrafter"/>
</dbReference>
<dbReference type="Proteomes" id="UP000694419">
    <property type="component" value="Unplaced"/>
</dbReference>
<protein>
    <submittedName>
        <fullName evidence="13">Calmodulin binding transcription activator 1</fullName>
    </submittedName>
</protein>
<evidence type="ECO:0000256" key="9">
    <source>
        <dbReference type="ARBA" id="ARBA00029480"/>
    </source>
</evidence>
<evidence type="ECO:0000259" key="12">
    <source>
        <dbReference type="PROSITE" id="PS51437"/>
    </source>
</evidence>
<dbReference type="Pfam" id="PF03859">
    <property type="entry name" value="CG-1"/>
    <property type="match status" value="1"/>
</dbReference>
<dbReference type="GO" id="GO:0005634">
    <property type="term" value="C:nucleus"/>
    <property type="evidence" value="ECO:0007669"/>
    <property type="project" value="UniProtKB-SubCell"/>
</dbReference>
<evidence type="ECO:0000256" key="8">
    <source>
        <dbReference type="ARBA" id="ARBA00023242"/>
    </source>
</evidence>
<feature type="region of interest" description="Disordered" evidence="11">
    <location>
        <begin position="1188"/>
        <end position="1217"/>
    </location>
</feature>
<dbReference type="InterPro" id="IPR027417">
    <property type="entry name" value="P-loop_NTPase"/>
</dbReference>
<evidence type="ECO:0000256" key="3">
    <source>
        <dbReference type="ARBA" id="ARBA00022737"/>
    </source>
</evidence>
<reference evidence="13" key="2">
    <citation type="submission" date="2025-09" db="UniProtKB">
        <authorList>
            <consortium name="Ensembl"/>
        </authorList>
    </citation>
    <scope>IDENTIFICATION</scope>
</reference>
<comment type="similarity">
    <text evidence="2">Belongs to the CAMTA family.</text>
</comment>
<feature type="compositionally biased region" description="Polar residues" evidence="11">
    <location>
        <begin position="306"/>
        <end position="336"/>
    </location>
</feature>
<dbReference type="GO" id="GO:0006357">
    <property type="term" value="P:regulation of transcription by RNA polymerase II"/>
    <property type="evidence" value="ECO:0007669"/>
    <property type="project" value="TreeGrafter"/>
</dbReference>
<feature type="region of interest" description="Disordered" evidence="11">
    <location>
        <begin position="1144"/>
        <end position="1171"/>
    </location>
</feature>
<evidence type="ECO:0000313" key="13">
    <source>
        <dbReference type="Ensembl" id="ENSCPGP00000015870.1"/>
    </source>
</evidence>
<comment type="subunit">
    <text evidence="9">May interact with calmodulin.</text>
</comment>
<dbReference type="InterPro" id="IPR013783">
    <property type="entry name" value="Ig-like_fold"/>
</dbReference>
<dbReference type="SUPFAM" id="SSF81296">
    <property type="entry name" value="E set domains"/>
    <property type="match status" value="1"/>
</dbReference>
<dbReference type="Ensembl" id="ENSCPGT00000017372.1">
    <property type="protein sequence ID" value="ENSCPGP00000015870.1"/>
    <property type="gene ID" value="ENSCPGG00000011066.1"/>
</dbReference>
<evidence type="ECO:0000256" key="5">
    <source>
        <dbReference type="ARBA" id="ARBA00023043"/>
    </source>
</evidence>
<dbReference type="SUPFAM" id="SSF52540">
    <property type="entry name" value="P-loop containing nucleoside triphosphate hydrolases"/>
    <property type="match status" value="1"/>
</dbReference>
<evidence type="ECO:0000256" key="6">
    <source>
        <dbReference type="ARBA" id="ARBA00023159"/>
    </source>
</evidence>
<feature type="region of interest" description="Disordered" evidence="11">
    <location>
        <begin position="254"/>
        <end position="346"/>
    </location>
</feature>
<keyword evidence="5 10" id="KW-0040">ANK repeat</keyword>
<dbReference type="InterPro" id="IPR002110">
    <property type="entry name" value="Ankyrin_rpt"/>
</dbReference>
<proteinExistence type="inferred from homology"/>
<dbReference type="FunFam" id="2.60.40.10:FF:000089">
    <property type="entry name" value="calmodulin-binding transcription activator 2 isoform X1"/>
    <property type="match status" value="1"/>
</dbReference>
<feature type="compositionally biased region" description="Polar residues" evidence="11">
    <location>
        <begin position="1188"/>
        <end position="1213"/>
    </location>
</feature>
<evidence type="ECO:0000256" key="2">
    <source>
        <dbReference type="ARBA" id="ARBA00008267"/>
    </source>
</evidence>
<keyword evidence="3" id="KW-0677">Repeat</keyword>